<keyword evidence="6" id="KW-0915">Sodium</keyword>
<evidence type="ECO:0000256" key="1">
    <source>
        <dbReference type="ARBA" id="ARBA00004141"/>
    </source>
</evidence>
<evidence type="ECO:0000256" key="5">
    <source>
        <dbReference type="ARBA" id="ARBA00023136"/>
    </source>
</evidence>
<keyword evidence="3 7" id="KW-0812">Transmembrane</keyword>
<reference evidence="8" key="1">
    <citation type="submission" date="2020-04" db="EMBL/GenBank/DDBJ databases">
        <authorList>
            <person name="Alioto T."/>
            <person name="Alioto T."/>
            <person name="Gomez Garrido J."/>
        </authorList>
    </citation>
    <scope>NUCLEOTIDE SEQUENCE</scope>
    <source>
        <strain evidence="8">A484AB</strain>
    </source>
</reference>
<feature type="binding site" evidence="6">
    <location>
        <position position="66"/>
    </location>
    <ligand>
        <name>Na(+)</name>
        <dbReference type="ChEBI" id="CHEBI:29101"/>
        <label>1</label>
    </ligand>
</feature>
<feature type="binding site" evidence="6">
    <location>
        <position position="67"/>
    </location>
    <ligand>
        <name>Na(+)</name>
        <dbReference type="ChEBI" id="CHEBI:29101"/>
        <label>1</label>
    </ligand>
</feature>
<comment type="subcellular location">
    <subcellularLocation>
        <location evidence="1">Membrane</location>
        <topology evidence="1">Multi-pass membrane protein</topology>
    </subcellularLocation>
</comment>
<dbReference type="SUPFAM" id="SSF161070">
    <property type="entry name" value="SNF-like"/>
    <property type="match status" value="1"/>
</dbReference>
<dbReference type="PANTHER" id="PTHR11616">
    <property type="entry name" value="SODIUM/CHLORIDE DEPENDENT TRANSPORTER"/>
    <property type="match status" value="1"/>
</dbReference>
<dbReference type="EMBL" id="CACRXK020005359">
    <property type="protein sequence ID" value="CAB4005934.1"/>
    <property type="molecule type" value="Genomic_DNA"/>
</dbReference>
<dbReference type="PROSITE" id="PS50267">
    <property type="entry name" value="NA_NEUROTRAN_SYMP_3"/>
    <property type="match status" value="1"/>
</dbReference>
<dbReference type="InterPro" id="IPR000175">
    <property type="entry name" value="Na/ntran_symport"/>
</dbReference>
<feature type="binding site" evidence="6">
    <location>
        <position position="64"/>
    </location>
    <ligand>
        <name>Na(+)</name>
        <dbReference type="ChEBI" id="CHEBI:29101"/>
        <label>1</label>
    </ligand>
</feature>
<dbReference type="GO" id="GO:0005886">
    <property type="term" value="C:plasma membrane"/>
    <property type="evidence" value="ECO:0007669"/>
    <property type="project" value="TreeGrafter"/>
</dbReference>
<comment type="similarity">
    <text evidence="7">Belongs to the sodium:neurotransmitter symporter (SNF) (TC 2.A.22) family.</text>
</comment>
<evidence type="ECO:0000313" key="8">
    <source>
        <dbReference type="EMBL" id="CAB4005934.1"/>
    </source>
</evidence>
<keyword evidence="9" id="KW-1185">Reference proteome</keyword>
<evidence type="ECO:0000256" key="6">
    <source>
        <dbReference type="PIRSR" id="PIRSR600175-1"/>
    </source>
</evidence>
<dbReference type="PANTHER" id="PTHR11616:SF182">
    <property type="entry name" value="TRANSPORTER"/>
    <property type="match status" value="1"/>
</dbReference>
<dbReference type="Proteomes" id="UP001152795">
    <property type="component" value="Unassembled WGS sequence"/>
</dbReference>
<keyword evidence="5" id="KW-0472">Membrane</keyword>
<dbReference type="PROSITE" id="PS00610">
    <property type="entry name" value="NA_NEUROTRAN_SYMP_1"/>
    <property type="match status" value="1"/>
</dbReference>
<evidence type="ECO:0000313" key="9">
    <source>
        <dbReference type="Proteomes" id="UP001152795"/>
    </source>
</evidence>
<dbReference type="AlphaFoldDB" id="A0A6S7HKZ1"/>
<dbReference type="InterPro" id="IPR037272">
    <property type="entry name" value="SNS_sf"/>
</dbReference>
<evidence type="ECO:0000256" key="3">
    <source>
        <dbReference type="ARBA" id="ARBA00022692"/>
    </source>
</evidence>
<evidence type="ECO:0000256" key="7">
    <source>
        <dbReference type="RuleBase" id="RU003732"/>
    </source>
</evidence>
<dbReference type="Pfam" id="PF00209">
    <property type="entry name" value="SNF"/>
    <property type="match status" value="1"/>
</dbReference>
<name>A0A6S7HKZ1_PARCT</name>
<organism evidence="8 9">
    <name type="scientific">Paramuricea clavata</name>
    <name type="common">Red gorgonian</name>
    <name type="synonym">Violescent sea-whip</name>
    <dbReference type="NCBI Taxonomy" id="317549"/>
    <lineage>
        <taxon>Eukaryota</taxon>
        <taxon>Metazoa</taxon>
        <taxon>Cnidaria</taxon>
        <taxon>Anthozoa</taxon>
        <taxon>Octocorallia</taxon>
        <taxon>Malacalcyonacea</taxon>
        <taxon>Plexauridae</taxon>
        <taxon>Paramuricea</taxon>
    </lineage>
</organism>
<feature type="non-terminal residue" evidence="8">
    <location>
        <position position="1"/>
    </location>
</feature>
<accession>A0A6S7HKZ1</accession>
<keyword evidence="4" id="KW-1133">Transmembrane helix</keyword>
<proteinExistence type="inferred from homology"/>
<sequence>KISSKSDAEKLMQEKTQERVMSQRLLQVAESTPGSSSEAGQLNIEEGDRAAWGNKAEFLLASIGLAVGLGNVWRFPYLCQKNGGGAFLIPYVIFMFIEGVPLMLLEFAIGQKMRSTAVNLWKGIHPALFGVGICCISVSLFLSVYYVVVIAWCIFYLFSSMQSELPWQGKELCTKYDAYNALKSQADALSSNVSHYQAMTDKNASIWNVLNTTKSKLNQTQFEINNFADCCVIDPQQWYFYTKALEVSTDIEDYSNGLNWKLVGCFILAWIIVYICVIKGIKSTGKAVYFTATFPYIILLILFFRGVTLEGAGNGLKTFFTPEV</sequence>
<dbReference type="GO" id="GO:0046872">
    <property type="term" value="F:metal ion binding"/>
    <property type="evidence" value="ECO:0007669"/>
    <property type="project" value="UniProtKB-KW"/>
</dbReference>
<dbReference type="GO" id="GO:0035725">
    <property type="term" value="P:sodium ion transmembrane transport"/>
    <property type="evidence" value="ECO:0007669"/>
    <property type="project" value="TreeGrafter"/>
</dbReference>
<dbReference type="GO" id="GO:0006865">
    <property type="term" value="P:amino acid transport"/>
    <property type="evidence" value="ECO:0007669"/>
    <property type="project" value="TreeGrafter"/>
</dbReference>
<dbReference type="PRINTS" id="PR00176">
    <property type="entry name" value="NANEUSMPORT"/>
</dbReference>
<feature type="binding site" evidence="6">
    <location>
        <position position="71"/>
    </location>
    <ligand>
        <name>Na(+)</name>
        <dbReference type="ChEBI" id="CHEBI:29101"/>
        <label>1</label>
    </ligand>
</feature>
<evidence type="ECO:0000256" key="4">
    <source>
        <dbReference type="ARBA" id="ARBA00022989"/>
    </source>
</evidence>
<keyword evidence="2 7" id="KW-0813">Transport</keyword>
<evidence type="ECO:0000256" key="2">
    <source>
        <dbReference type="ARBA" id="ARBA00022448"/>
    </source>
</evidence>
<dbReference type="OrthoDB" id="6581954at2759"/>
<keyword evidence="6" id="KW-0479">Metal-binding</keyword>
<protein>
    <recommendedName>
        <fullName evidence="7">Transporter</fullName>
    </recommendedName>
</protein>
<dbReference type="GO" id="GO:0015293">
    <property type="term" value="F:symporter activity"/>
    <property type="evidence" value="ECO:0007669"/>
    <property type="project" value="UniProtKB-KW"/>
</dbReference>
<gene>
    <name evidence="8" type="ORF">PACLA_8A059379</name>
</gene>
<keyword evidence="7" id="KW-0769">Symport</keyword>
<comment type="caution">
    <text evidence="8">The sequence shown here is derived from an EMBL/GenBank/DDBJ whole genome shotgun (WGS) entry which is preliminary data.</text>
</comment>